<name>A0A4P6KHN0_9MICO</name>
<comment type="subcellular location">
    <subcellularLocation>
        <location evidence="1">Cell membrane</location>
        <topology evidence="1">Peripheral membrane protein</topology>
    </subcellularLocation>
</comment>
<dbReference type="PROSITE" id="PS00211">
    <property type="entry name" value="ABC_TRANSPORTER_1"/>
    <property type="match status" value="1"/>
</dbReference>
<keyword evidence="5" id="KW-0997">Cell inner membrane</keyword>
<evidence type="ECO:0000256" key="7">
    <source>
        <dbReference type="ARBA" id="ARBA00022840"/>
    </source>
</evidence>
<evidence type="ECO:0000256" key="5">
    <source>
        <dbReference type="ARBA" id="ARBA00022519"/>
    </source>
</evidence>
<dbReference type="AlphaFoldDB" id="A0A4P6KHN0"/>
<comment type="similarity">
    <text evidence="2">Belongs to the ABC transporter superfamily.</text>
</comment>
<dbReference type="GO" id="GO:0005524">
    <property type="term" value="F:ATP binding"/>
    <property type="evidence" value="ECO:0007669"/>
    <property type="project" value="UniProtKB-KW"/>
</dbReference>
<accession>A0A4P6KHN0</accession>
<dbReference type="Gene3D" id="3.40.50.300">
    <property type="entry name" value="P-loop containing nucleotide triphosphate hydrolases"/>
    <property type="match status" value="1"/>
</dbReference>
<dbReference type="GO" id="GO:0005886">
    <property type="term" value="C:plasma membrane"/>
    <property type="evidence" value="ECO:0007669"/>
    <property type="project" value="UniProtKB-SubCell"/>
</dbReference>
<reference evidence="11 12" key="1">
    <citation type="submission" date="2019-02" db="EMBL/GenBank/DDBJ databases">
        <authorList>
            <person name="Sun L."/>
            <person name="Pan D."/>
            <person name="Wu X."/>
        </authorList>
    </citation>
    <scope>NUCLEOTIDE SEQUENCE [LARGE SCALE GENOMIC DNA]</scope>
    <source>
        <strain evidence="11 12">JW-1</strain>
    </source>
</reference>
<dbReference type="RefSeq" id="WP_130111162.1">
    <property type="nucleotide sequence ID" value="NZ_CP035806.1"/>
</dbReference>
<dbReference type="KEGG" id="ltr:EVS81_15540"/>
<dbReference type="EMBL" id="CP035806">
    <property type="protein sequence ID" value="QBE50067.1"/>
    <property type="molecule type" value="Genomic_DNA"/>
</dbReference>
<evidence type="ECO:0000259" key="10">
    <source>
        <dbReference type="PROSITE" id="PS50893"/>
    </source>
</evidence>
<dbReference type="PROSITE" id="PS50893">
    <property type="entry name" value="ABC_TRANSPORTER_2"/>
    <property type="match status" value="1"/>
</dbReference>
<dbReference type="Pfam" id="PF00005">
    <property type="entry name" value="ABC_tran"/>
    <property type="match status" value="1"/>
</dbReference>
<evidence type="ECO:0000256" key="4">
    <source>
        <dbReference type="ARBA" id="ARBA00022475"/>
    </source>
</evidence>
<dbReference type="PANTHER" id="PTHR43297:SF14">
    <property type="entry name" value="ATPASE AAA-TYPE CORE DOMAIN-CONTAINING PROTEIN"/>
    <property type="match status" value="1"/>
</dbReference>
<dbReference type="InterPro" id="IPR050388">
    <property type="entry name" value="ABC_Ni/Peptide_Import"/>
</dbReference>
<evidence type="ECO:0000256" key="2">
    <source>
        <dbReference type="ARBA" id="ARBA00005417"/>
    </source>
</evidence>
<keyword evidence="12" id="KW-1185">Reference proteome</keyword>
<keyword evidence="7 11" id="KW-0067">ATP-binding</keyword>
<evidence type="ECO:0000256" key="6">
    <source>
        <dbReference type="ARBA" id="ARBA00022741"/>
    </source>
</evidence>
<evidence type="ECO:0000313" key="11">
    <source>
        <dbReference type="EMBL" id="QBE50067.1"/>
    </source>
</evidence>
<evidence type="ECO:0000256" key="1">
    <source>
        <dbReference type="ARBA" id="ARBA00004202"/>
    </source>
</evidence>
<protein>
    <submittedName>
        <fullName evidence="11">ABC transporter ATP-binding protein</fullName>
    </submittedName>
</protein>
<evidence type="ECO:0000313" key="12">
    <source>
        <dbReference type="Proteomes" id="UP000289260"/>
    </source>
</evidence>
<proteinExistence type="inferred from homology"/>
<keyword evidence="9" id="KW-0472">Membrane</keyword>
<organism evidence="11 12">
    <name type="scientific">Leucobacter triazinivorans</name>
    <dbReference type="NCBI Taxonomy" id="1784719"/>
    <lineage>
        <taxon>Bacteria</taxon>
        <taxon>Bacillati</taxon>
        <taxon>Actinomycetota</taxon>
        <taxon>Actinomycetes</taxon>
        <taxon>Micrococcales</taxon>
        <taxon>Microbacteriaceae</taxon>
        <taxon>Leucobacter</taxon>
    </lineage>
</organism>
<feature type="domain" description="ABC transporter" evidence="10">
    <location>
        <begin position="10"/>
        <end position="259"/>
    </location>
</feature>
<dbReference type="InterPro" id="IPR003439">
    <property type="entry name" value="ABC_transporter-like_ATP-bd"/>
</dbReference>
<gene>
    <name evidence="11" type="ORF">EVS81_15540</name>
</gene>
<evidence type="ECO:0000256" key="9">
    <source>
        <dbReference type="ARBA" id="ARBA00023136"/>
    </source>
</evidence>
<dbReference type="GO" id="GO:0016887">
    <property type="term" value="F:ATP hydrolysis activity"/>
    <property type="evidence" value="ECO:0007669"/>
    <property type="project" value="InterPro"/>
</dbReference>
<dbReference type="Proteomes" id="UP000289260">
    <property type="component" value="Chromosome"/>
</dbReference>
<evidence type="ECO:0000256" key="8">
    <source>
        <dbReference type="ARBA" id="ARBA00022967"/>
    </source>
</evidence>
<evidence type="ECO:0000256" key="3">
    <source>
        <dbReference type="ARBA" id="ARBA00022448"/>
    </source>
</evidence>
<dbReference type="InterPro" id="IPR017871">
    <property type="entry name" value="ABC_transporter-like_CS"/>
</dbReference>
<dbReference type="SMART" id="SM00382">
    <property type="entry name" value="AAA"/>
    <property type="match status" value="1"/>
</dbReference>
<keyword evidence="3" id="KW-0813">Transport</keyword>
<dbReference type="OrthoDB" id="8481147at2"/>
<keyword evidence="8" id="KW-1278">Translocase</keyword>
<dbReference type="SUPFAM" id="SSF52540">
    <property type="entry name" value="P-loop containing nucleoside triphosphate hydrolases"/>
    <property type="match status" value="1"/>
</dbReference>
<keyword evidence="6" id="KW-0547">Nucleotide-binding</keyword>
<dbReference type="InterPro" id="IPR027417">
    <property type="entry name" value="P-loop_NTPase"/>
</dbReference>
<dbReference type="InterPro" id="IPR003593">
    <property type="entry name" value="AAA+_ATPase"/>
</dbReference>
<keyword evidence="4" id="KW-1003">Cell membrane</keyword>
<sequence>MTTQTQQPLLRIDRLSLAVERRGEERRILDEVSLSCDAGEFIGLVGESGSGKSMTLRTVVGLTPRGARLSGSVRLNEIDLVAATRSQVAEVRRRRAAMIFQDPRAHINPYQTIGAFMCEGLRVNRGLGRRDAWKTAARLLDEVGLFSPEAQLRKHPHELSGGMLQRVMIASALASEPELLLADEPTTALDVTTQAEIIAILQELRRSRGLAIVLVTHDLDLAAGSCDRIAVMRYGEIVEEAEARTLWNAPRHRYTQALLAAMPARLSKQDPVAEEALA</sequence>
<dbReference type="CDD" id="cd03257">
    <property type="entry name" value="ABC_NikE_OppD_transporters"/>
    <property type="match status" value="1"/>
</dbReference>
<dbReference type="PANTHER" id="PTHR43297">
    <property type="entry name" value="OLIGOPEPTIDE TRANSPORT ATP-BINDING PROTEIN APPD"/>
    <property type="match status" value="1"/>
</dbReference>